<feature type="compositionally biased region" description="Basic and acidic residues" evidence="4">
    <location>
        <begin position="193"/>
        <end position="204"/>
    </location>
</feature>
<evidence type="ECO:0000256" key="4">
    <source>
        <dbReference type="SAM" id="MobiDB-lite"/>
    </source>
</evidence>
<dbReference type="InterPro" id="IPR018509">
    <property type="entry name" value="DHquinase_II_CS"/>
</dbReference>
<evidence type="ECO:0000256" key="3">
    <source>
        <dbReference type="HAMAP-Rule" id="MF_03136"/>
    </source>
</evidence>
<dbReference type="InterPro" id="IPR036441">
    <property type="entry name" value="DHquinase_II_sf"/>
</dbReference>
<organism evidence="5 6">
    <name type="scientific">Cladophialophora carrionii</name>
    <dbReference type="NCBI Taxonomy" id="86049"/>
    <lineage>
        <taxon>Eukaryota</taxon>
        <taxon>Fungi</taxon>
        <taxon>Dikarya</taxon>
        <taxon>Ascomycota</taxon>
        <taxon>Pezizomycotina</taxon>
        <taxon>Eurotiomycetes</taxon>
        <taxon>Chaetothyriomycetidae</taxon>
        <taxon>Chaetothyriales</taxon>
        <taxon>Herpotrichiellaceae</taxon>
        <taxon>Cladophialophora</taxon>
    </lineage>
</organism>
<reference evidence="6" key="1">
    <citation type="submission" date="2015-07" db="EMBL/GenBank/DDBJ databases">
        <authorList>
            <person name="Teixeira M.M."/>
            <person name="Souza R.C."/>
            <person name="Almeida L.G."/>
            <person name="Vicente V.A."/>
            <person name="de Hoog S."/>
            <person name="Bocca A.L."/>
            <person name="de Almeida S.R."/>
            <person name="Vasconcelos A.T."/>
            <person name="Felipe M.S."/>
        </authorList>
    </citation>
    <scope>NUCLEOTIDE SEQUENCE [LARGE SCALE GENOMIC DNA]</scope>
    <source>
        <strain evidence="6">KSF</strain>
    </source>
</reference>
<feature type="binding site" evidence="3">
    <location>
        <position position="144"/>
    </location>
    <ligand>
        <name>substrate</name>
    </ligand>
</feature>
<accession>A0A1C1CXP5</accession>
<feature type="active site" description="Proton acceptor" evidence="3">
    <location>
        <position position="32"/>
    </location>
</feature>
<feature type="site" description="Transition state stabilizer" evidence="3">
    <location>
        <position position="27"/>
    </location>
</feature>
<comment type="catalytic activity">
    <reaction evidence="3">
        <text>3-dehydroquinate = 3-dehydroshikimate + H2O</text>
        <dbReference type="Rhea" id="RHEA:21096"/>
        <dbReference type="ChEBI" id="CHEBI:15377"/>
        <dbReference type="ChEBI" id="CHEBI:16630"/>
        <dbReference type="ChEBI" id="CHEBI:32364"/>
        <dbReference type="EC" id="4.2.1.10"/>
    </reaction>
</comment>
<proteinExistence type="inferred from homology"/>
<feature type="active site" description="Proton donor" evidence="3">
    <location>
        <position position="133"/>
    </location>
</feature>
<dbReference type="SUPFAM" id="SSF52304">
    <property type="entry name" value="Type II 3-dehydroquinate dehydratase"/>
    <property type="match status" value="1"/>
</dbReference>
<feature type="binding site" evidence="3">
    <location>
        <begin position="134"/>
        <end position="135"/>
    </location>
    <ligand>
        <name>substrate</name>
    </ligand>
</feature>
<dbReference type="GO" id="GO:0019631">
    <property type="term" value="P:quinate catabolic process"/>
    <property type="evidence" value="ECO:0007669"/>
    <property type="project" value="TreeGrafter"/>
</dbReference>
<dbReference type="VEuPathDB" id="FungiDB:G647_00282"/>
<evidence type="ECO:0000256" key="2">
    <source>
        <dbReference type="ARBA" id="ARBA00023239"/>
    </source>
</evidence>
<protein>
    <recommendedName>
        <fullName evidence="3">Catabolic 3-dehydroquinase</fullName>
        <shortName evidence="3">cDHQase</shortName>
        <ecNumber evidence="3">4.2.1.10</ecNumber>
    </recommendedName>
    <alternativeName>
        <fullName evidence="3">3-dehydroquinate dehydratase</fullName>
    </alternativeName>
</protein>
<evidence type="ECO:0000313" key="5">
    <source>
        <dbReference type="EMBL" id="OCT53314.1"/>
    </source>
</evidence>
<keyword evidence="2 3" id="KW-0456">Lyase</keyword>
<comment type="caution">
    <text evidence="5">The sequence shown here is derived from an EMBL/GenBank/DDBJ whole genome shotgun (WGS) entry which is preliminary data.</text>
</comment>
<evidence type="ECO:0000256" key="1">
    <source>
        <dbReference type="ARBA" id="ARBA00022911"/>
    </source>
</evidence>
<comment type="subunit">
    <text evidence="3">Homododecamer. Adopts a ring-like structure, composed of an arrangement of two hexameric rings stacked on top of one another.</text>
</comment>
<dbReference type="PANTHER" id="PTHR21272:SF5">
    <property type="entry name" value="CATABOLIC 3-DEHYDROQUINASE"/>
    <property type="match status" value="1"/>
</dbReference>
<dbReference type="HAMAP" id="MF_00169">
    <property type="entry name" value="AroQ"/>
    <property type="match status" value="1"/>
</dbReference>
<comment type="pathway">
    <text evidence="3">Aromatic compound metabolism; 3,4-dihydroxybenzoate biosynthesis; 3,4-dihydroxybenzoate from 3-dehydroquinate: step 1/2.</text>
</comment>
<dbReference type="AlphaFoldDB" id="A0A1C1CXP5"/>
<evidence type="ECO:0000313" key="6">
    <source>
        <dbReference type="Proteomes" id="UP000094526"/>
    </source>
</evidence>
<dbReference type="Gene3D" id="3.40.50.9100">
    <property type="entry name" value="Dehydroquinase, class II"/>
    <property type="match status" value="1"/>
</dbReference>
<dbReference type="EC" id="4.2.1.10" evidence="3"/>
<gene>
    <name evidence="3 5" type="primary">qutE</name>
    <name evidence="5" type="ORF">CLCR_10816</name>
</gene>
<feature type="compositionally biased region" description="Acidic residues" evidence="4">
    <location>
        <begin position="178"/>
        <end position="192"/>
    </location>
</feature>
<comment type="similarity">
    <text evidence="3">Belongs to the type-II 3-dehydroquinase family.</text>
</comment>
<comment type="function">
    <text evidence="3">Is involved in the catabolism of quinate. Allows the utilization of quinate as carbon source via the beta-ketoadipate pathway.</text>
</comment>
<keyword evidence="1 3" id="KW-0672">Quinate metabolism</keyword>
<dbReference type="GO" id="GO:0046279">
    <property type="term" value="P:3,4-dihydroxybenzoate biosynthetic process"/>
    <property type="evidence" value="ECO:0007669"/>
    <property type="project" value="UniProtKB-UniRule"/>
</dbReference>
<sequence>MSTPPSLSLRRKILLINGPNLNLLGTREPTIYGSTTLPDVVASTVSLGRTLNVEVHPFQSNHEGQIVDFLHSHFVDPGMSTYESEAAPKDGDHTRVDTRARTAVIINPAAFTHTSVAIRDALLATGFPFVEVHISNVHAREEFRRHSFFSDKAVGVVAGLGVRGYRAALEFWAAKWDQEDEDPGEEDEDGDEDAKRRNEQEENLKVGSGEVLKERC</sequence>
<dbReference type="Proteomes" id="UP000094526">
    <property type="component" value="Unassembled WGS sequence"/>
</dbReference>
<dbReference type="PANTHER" id="PTHR21272">
    <property type="entry name" value="CATABOLIC 3-DEHYDROQUINASE"/>
    <property type="match status" value="1"/>
</dbReference>
<dbReference type="GO" id="GO:0003855">
    <property type="term" value="F:3-dehydroquinate dehydratase activity"/>
    <property type="evidence" value="ECO:0007669"/>
    <property type="project" value="UniProtKB-UniRule"/>
</dbReference>
<dbReference type="PROSITE" id="PS01029">
    <property type="entry name" value="DEHYDROQUINASE_II"/>
    <property type="match status" value="1"/>
</dbReference>
<feature type="binding site" evidence="3">
    <location>
        <position position="120"/>
    </location>
    <ligand>
        <name>substrate</name>
    </ligand>
</feature>
<dbReference type="OrthoDB" id="8191625at2759"/>
<dbReference type="UniPathway" id="UPA00088">
    <property type="reaction ID" value="UER00178"/>
</dbReference>
<dbReference type="STRING" id="86049.A0A1C1CXP5"/>
<dbReference type="Pfam" id="PF01220">
    <property type="entry name" value="DHquinase_II"/>
    <property type="match status" value="1"/>
</dbReference>
<feature type="binding site" evidence="3">
    <location>
        <position position="107"/>
    </location>
    <ligand>
        <name>substrate</name>
    </ligand>
</feature>
<dbReference type="EMBL" id="LGRB01000008">
    <property type="protein sequence ID" value="OCT53314.1"/>
    <property type="molecule type" value="Genomic_DNA"/>
</dbReference>
<dbReference type="InterPro" id="IPR001874">
    <property type="entry name" value="DHquinase_II"/>
</dbReference>
<name>A0A1C1CXP5_9EURO</name>
<keyword evidence="6" id="KW-1185">Reference proteome</keyword>
<dbReference type="VEuPathDB" id="FungiDB:CLCR_10816"/>
<feature type="region of interest" description="Disordered" evidence="4">
    <location>
        <begin position="176"/>
        <end position="216"/>
    </location>
</feature>
<feature type="binding site" evidence="3">
    <location>
        <position position="113"/>
    </location>
    <ligand>
        <name>substrate</name>
    </ligand>
</feature>
<dbReference type="CDD" id="cd00466">
    <property type="entry name" value="DHQase_II"/>
    <property type="match status" value="1"/>
</dbReference>